<name>A0A495E7Z1_9FLAO</name>
<dbReference type="InterPro" id="IPR050700">
    <property type="entry name" value="YIM1/Zinc_Alcohol_DH_Fams"/>
</dbReference>
<dbReference type="CDD" id="cd08267">
    <property type="entry name" value="MDR1"/>
    <property type="match status" value="1"/>
</dbReference>
<dbReference type="PROSITE" id="PS01162">
    <property type="entry name" value="QOR_ZETA_CRYSTAL"/>
    <property type="match status" value="1"/>
</dbReference>
<feature type="domain" description="Enoyl reductase (ER)" evidence="1">
    <location>
        <begin position="27"/>
        <end position="366"/>
    </location>
</feature>
<dbReference type="EMBL" id="RBIQ01000008">
    <property type="protein sequence ID" value="RKR13062.1"/>
    <property type="molecule type" value="Genomic_DNA"/>
</dbReference>
<dbReference type="InterPro" id="IPR002364">
    <property type="entry name" value="Quin_OxRdtase/zeta-crystal_CS"/>
</dbReference>
<gene>
    <name evidence="2" type="ORF">CLV91_1776</name>
</gene>
<evidence type="ECO:0000259" key="1">
    <source>
        <dbReference type="SMART" id="SM00829"/>
    </source>
</evidence>
<dbReference type="Pfam" id="PF08240">
    <property type="entry name" value="ADH_N"/>
    <property type="match status" value="1"/>
</dbReference>
<dbReference type="InterPro" id="IPR020843">
    <property type="entry name" value="ER"/>
</dbReference>
<dbReference type="Gene3D" id="3.40.50.720">
    <property type="entry name" value="NAD(P)-binding Rossmann-like Domain"/>
    <property type="match status" value="1"/>
</dbReference>
<keyword evidence="3" id="KW-1185">Reference proteome</keyword>
<dbReference type="Proteomes" id="UP000269412">
    <property type="component" value="Unassembled WGS sequence"/>
</dbReference>
<dbReference type="PANTHER" id="PTHR11695">
    <property type="entry name" value="ALCOHOL DEHYDROGENASE RELATED"/>
    <property type="match status" value="1"/>
</dbReference>
<dbReference type="GO" id="GO:0008270">
    <property type="term" value="F:zinc ion binding"/>
    <property type="evidence" value="ECO:0007669"/>
    <property type="project" value="InterPro"/>
</dbReference>
<dbReference type="InterPro" id="IPR011032">
    <property type="entry name" value="GroES-like_sf"/>
</dbReference>
<dbReference type="SUPFAM" id="SSF50129">
    <property type="entry name" value="GroES-like"/>
    <property type="match status" value="1"/>
</dbReference>
<dbReference type="AlphaFoldDB" id="A0A495E7Z1"/>
<dbReference type="GO" id="GO:0016491">
    <property type="term" value="F:oxidoreductase activity"/>
    <property type="evidence" value="ECO:0007669"/>
    <property type="project" value="InterPro"/>
</dbReference>
<accession>A0A495E7Z1</accession>
<comment type="caution">
    <text evidence="2">The sequence shown here is derived from an EMBL/GenBank/DDBJ whole genome shotgun (WGS) entry which is preliminary data.</text>
</comment>
<dbReference type="Pfam" id="PF13602">
    <property type="entry name" value="ADH_zinc_N_2"/>
    <property type="match status" value="1"/>
</dbReference>
<organism evidence="2 3">
    <name type="scientific">Maribacter vaceletii</name>
    <dbReference type="NCBI Taxonomy" id="1206816"/>
    <lineage>
        <taxon>Bacteria</taxon>
        <taxon>Pseudomonadati</taxon>
        <taxon>Bacteroidota</taxon>
        <taxon>Flavobacteriia</taxon>
        <taxon>Flavobacteriales</taxon>
        <taxon>Flavobacteriaceae</taxon>
        <taxon>Maribacter</taxon>
    </lineage>
</organism>
<dbReference type="SUPFAM" id="SSF51735">
    <property type="entry name" value="NAD(P)-binding Rossmann-fold domains"/>
    <property type="match status" value="1"/>
</dbReference>
<dbReference type="InterPro" id="IPR036291">
    <property type="entry name" value="NAD(P)-bd_dom_sf"/>
</dbReference>
<proteinExistence type="predicted"/>
<dbReference type="OrthoDB" id="9787435at2"/>
<dbReference type="PANTHER" id="PTHR11695:SF648">
    <property type="entry name" value="ZINC-BINDING OXIDOREDUCTASE"/>
    <property type="match status" value="1"/>
</dbReference>
<evidence type="ECO:0000313" key="2">
    <source>
        <dbReference type="EMBL" id="RKR13062.1"/>
    </source>
</evidence>
<dbReference type="InterPro" id="IPR013154">
    <property type="entry name" value="ADH-like_N"/>
</dbReference>
<sequence>MSKVPNMSDLTINKKKMATTLKMKAMGLLQKPKIANIPNEIKELTVSIPKINSTEVLVKIITSTIHVDDIAVAQGTAIGRFYGPKEVSEKKPYIMGTNFSGVIEAIGKQVSQFKIGDEVIGIPNVAGEHGSWATYRCLDERNIRIKPKALSHQEAVSMIVAGCVAYGMLVSSKVKKGDHCLVLGSSGGIGSVITQMLKSKGAIVIGLCSTRNIEMVKANGVDYVIDYTKDNFVKKLTSQNKKINLVFDSVGGKELENIAIKVLHKKGRFLTVCGPEKYIGSKKLSWRKVIHMLWYIMYRSILSKIIGPRYIFSAKPPSTTINDMHAFVIKNNIKVPVDRIIPLEIKKLKEALKHLSAHKASGRIIIDMTK</sequence>
<evidence type="ECO:0000313" key="3">
    <source>
        <dbReference type="Proteomes" id="UP000269412"/>
    </source>
</evidence>
<reference evidence="2 3" key="1">
    <citation type="submission" date="2018-10" db="EMBL/GenBank/DDBJ databases">
        <title>Genomic Encyclopedia of Archaeal and Bacterial Type Strains, Phase II (KMG-II): from individual species to whole genera.</title>
        <authorList>
            <person name="Goeker M."/>
        </authorList>
    </citation>
    <scope>NUCLEOTIDE SEQUENCE [LARGE SCALE GENOMIC DNA]</scope>
    <source>
        <strain evidence="2 3">DSM 25230</strain>
    </source>
</reference>
<dbReference type="SMART" id="SM00829">
    <property type="entry name" value="PKS_ER"/>
    <property type="match status" value="1"/>
</dbReference>
<protein>
    <submittedName>
        <fullName evidence="2">NADPH:quinone reductase-like Zn-dependent oxidoreductase</fullName>
    </submittedName>
</protein>
<dbReference type="Gene3D" id="3.90.180.10">
    <property type="entry name" value="Medium-chain alcohol dehydrogenases, catalytic domain"/>
    <property type="match status" value="1"/>
</dbReference>